<dbReference type="InterPro" id="IPR000620">
    <property type="entry name" value="EamA_dom"/>
</dbReference>
<evidence type="ECO:0000256" key="4">
    <source>
        <dbReference type="ARBA" id="ARBA00022989"/>
    </source>
</evidence>
<evidence type="ECO:0000256" key="1">
    <source>
        <dbReference type="ARBA" id="ARBA00004141"/>
    </source>
</evidence>
<feature type="transmembrane region" description="Helical" evidence="6">
    <location>
        <begin position="197"/>
        <end position="217"/>
    </location>
</feature>
<evidence type="ECO:0000256" key="3">
    <source>
        <dbReference type="ARBA" id="ARBA00022692"/>
    </source>
</evidence>
<feature type="transmembrane region" description="Helical" evidence="6">
    <location>
        <begin position="229"/>
        <end position="249"/>
    </location>
</feature>
<dbReference type="Proteomes" id="UP001199044">
    <property type="component" value="Unassembled WGS sequence"/>
</dbReference>
<gene>
    <name evidence="8" type="ORF">LDJ79_05630</name>
</gene>
<keyword evidence="3 6" id="KW-0812">Transmembrane</keyword>
<feature type="transmembrane region" description="Helical" evidence="6">
    <location>
        <begin position="86"/>
        <end position="105"/>
    </location>
</feature>
<comment type="subcellular location">
    <subcellularLocation>
        <location evidence="1">Membrane</location>
        <topology evidence="1">Multi-pass membrane protein</topology>
    </subcellularLocation>
</comment>
<dbReference type="InterPro" id="IPR037185">
    <property type="entry name" value="EmrE-like"/>
</dbReference>
<dbReference type="EMBL" id="JAIWIU010000032">
    <property type="protein sequence ID" value="MCA2015583.1"/>
    <property type="molecule type" value="Genomic_DNA"/>
</dbReference>
<evidence type="ECO:0000259" key="7">
    <source>
        <dbReference type="Pfam" id="PF00892"/>
    </source>
</evidence>
<dbReference type="InterPro" id="IPR050638">
    <property type="entry name" value="AA-Vitamin_Transporters"/>
</dbReference>
<feature type="domain" description="EamA" evidence="7">
    <location>
        <begin position="167"/>
        <end position="301"/>
    </location>
</feature>
<feature type="transmembrane region" description="Helical" evidence="6">
    <location>
        <begin position="261"/>
        <end position="278"/>
    </location>
</feature>
<proteinExistence type="inferred from homology"/>
<organism evidence="8 9">
    <name type="scientific">Vibrio tritonius</name>
    <dbReference type="NCBI Taxonomy" id="1435069"/>
    <lineage>
        <taxon>Bacteria</taxon>
        <taxon>Pseudomonadati</taxon>
        <taxon>Pseudomonadota</taxon>
        <taxon>Gammaproteobacteria</taxon>
        <taxon>Vibrionales</taxon>
        <taxon>Vibrionaceae</taxon>
        <taxon>Vibrio</taxon>
    </lineage>
</organism>
<evidence type="ECO:0000313" key="8">
    <source>
        <dbReference type="EMBL" id="MCA2015583.1"/>
    </source>
</evidence>
<feature type="transmembrane region" description="Helical" evidence="6">
    <location>
        <begin position="167"/>
        <end position="185"/>
    </location>
</feature>
<comment type="caution">
    <text evidence="8">The sequence shown here is derived from an EMBL/GenBank/DDBJ whole genome shotgun (WGS) entry which is preliminary data.</text>
</comment>
<feature type="domain" description="EamA" evidence="7">
    <location>
        <begin position="29"/>
        <end position="155"/>
    </location>
</feature>
<evidence type="ECO:0000256" key="6">
    <source>
        <dbReference type="SAM" id="Phobius"/>
    </source>
</evidence>
<keyword evidence="4 6" id="KW-1133">Transmembrane helix</keyword>
<comment type="similarity">
    <text evidence="2">Belongs to the EamA transporter family.</text>
</comment>
<feature type="transmembrane region" description="Helical" evidence="6">
    <location>
        <begin position="111"/>
        <end position="131"/>
    </location>
</feature>
<keyword evidence="9" id="KW-1185">Reference proteome</keyword>
<dbReference type="RefSeq" id="WP_225249886.1">
    <property type="nucleotide sequence ID" value="NZ_JAIWIU010000032.1"/>
</dbReference>
<evidence type="ECO:0000256" key="5">
    <source>
        <dbReference type="ARBA" id="ARBA00023136"/>
    </source>
</evidence>
<dbReference type="PANTHER" id="PTHR32322">
    <property type="entry name" value="INNER MEMBRANE TRANSPORTER"/>
    <property type="match status" value="1"/>
</dbReference>
<dbReference type="Pfam" id="PF00892">
    <property type="entry name" value="EamA"/>
    <property type="match status" value="2"/>
</dbReference>
<dbReference type="SUPFAM" id="SSF103481">
    <property type="entry name" value="Multidrug resistance efflux transporter EmrE"/>
    <property type="match status" value="2"/>
</dbReference>
<accession>A0ABS7YJN9</accession>
<feature type="transmembrane region" description="Helical" evidence="6">
    <location>
        <begin position="53"/>
        <end position="74"/>
    </location>
</feature>
<evidence type="ECO:0000313" key="9">
    <source>
        <dbReference type="Proteomes" id="UP001199044"/>
    </source>
</evidence>
<feature type="transmembrane region" description="Helical" evidence="6">
    <location>
        <begin position="21"/>
        <end position="41"/>
    </location>
</feature>
<dbReference type="PANTHER" id="PTHR32322:SF2">
    <property type="entry name" value="EAMA DOMAIN-CONTAINING PROTEIN"/>
    <property type="match status" value="1"/>
</dbReference>
<reference evidence="9" key="1">
    <citation type="submission" date="2023-07" db="EMBL/GenBank/DDBJ databases">
        <title>Molecular identification of indigenous halophilic bacteria isolated from red sea cost, biodegradation of synthetic dyes and assessment of degraded metabolite toxicity.</title>
        <authorList>
            <person name="Chaieb K."/>
            <person name="Altayb H.N."/>
        </authorList>
    </citation>
    <scope>NUCLEOTIDE SEQUENCE [LARGE SCALE GENOMIC DNA]</scope>
    <source>
        <strain evidence="9">K20</strain>
    </source>
</reference>
<sequence length="303" mass="32775">MSSENISELDIASPVLPLKKLLIVLAPWIFVFLWSTGFVGAKFTVQYSEPFHLLFLRGLFSCLAFFILALLFKAKFPSAKGIAKQLVVGLFLHALFLGGCFYSMHLGIPSGIVALITGLQPVLTAIVVSTLHRQSLSIGKWIGIIIGFFGVYFVLSPGQQDFHLNALGLLCAIAGLVGVTVGALYQKSSNSDGHVLSATFFQYVSLTVVMGILSVLFEHTPVHWNIPFALGLTWLVLGVSVTAVLLLIFMIQSGESTKVATYFYLVPVLTAAEAWALFGESITTSMLIGMAMSIVGLLLVIRK</sequence>
<name>A0ABS7YJN9_9VIBR</name>
<evidence type="ECO:0000256" key="2">
    <source>
        <dbReference type="ARBA" id="ARBA00007362"/>
    </source>
</evidence>
<feature type="transmembrane region" description="Helical" evidence="6">
    <location>
        <begin position="138"/>
        <end position="155"/>
    </location>
</feature>
<feature type="transmembrane region" description="Helical" evidence="6">
    <location>
        <begin position="284"/>
        <end position="301"/>
    </location>
</feature>
<protein>
    <submittedName>
        <fullName evidence="8">DMT family transporter</fullName>
    </submittedName>
</protein>
<keyword evidence="5 6" id="KW-0472">Membrane</keyword>